<gene>
    <name evidence="1" type="ORF">PIB30_086298</name>
</gene>
<accession>A0ABU6QTW7</accession>
<dbReference type="Proteomes" id="UP001341840">
    <property type="component" value="Unassembled WGS sequence"/>
</dbReference>
<organism evidence="1 2">
    <name type="scientific">Stylosanthes scabra</name>
    <dbReference type="NCBI Taxonomy" id="79078"/>
    <lineage>
        <taxon>Eukaryota</taxon>
        <taxon>Viridiplantae</taxon>
        <taxon>Streptophyta</taxon>
        <taxon>Embryophyta</taxon>
        <taxon>Tracheophyta</taxon>
        <taxon>Spermatophyta</taxon>
        <taxon>Magnoliopsida</taxon>
        <taxon>eudicotyledons</taxon>
        <taxon>Gunneridae</taxon>
        <taxon>Pentapetalae</taxon>
        <taxon>rosids</taxon>
        <taxon>fabids</taxon>
        <taxon>Fabales</taxon>
        <taxon>Fabaceae</taxon>
        <taxon>Papilionoideae</taxon>
        <taxon>50 kb inversion clade</taxon>
        <taxon>dalbergioids sensu lato</taxon>
        <taxon>Dalbergieae</taxon>
        <taxon>Pterocarpus clade</taxon>
        <taxon>Stylosanthes</taxon>
    </lineage>
</organism>
<evidence type="ECO:0000313" key="1">
    <source>
        <dbReference type="EMBL" id="MED6115033.1"/>
    </source>
</evidence>
<name>A0ABU6QTW7_9FABA</name>
<sequence>MNMFQQFLSHAVAVLHRILISSPTPPPSPEPVLLIYERASLLAVPVLTSFALFLLIHLISETQVESLFE</sequence>
<comment type="caution">
    <text evidence="1">The sequence shown here is derived from an EMBL/GenBank/DDBJ whole genome shotgun (WGS) entry which is preliminary data.</text>
</comment>
<dbReference type="EMBL" id="JASCZI010001474">
    <property type="protein sequence ID" value="MED6115033.1"/>
    <property type="molecule type" value="Genomic_DNA"/>
</dbReference>
<reference evidence="1 2" key="1">
    <citation type="journal article" date="2023" name="Plants (Basel)">
        <title>Bridging the Gap: Combining Genomics and Transcriptomics Approaches to Understand Stylosanthes scabra, an Orphan Legume from the Brazilian Caatinga.</title>
        <authorList>
            <person name="Ferreira-Neto J.R.C."/>
            <person name="da Silva M.D."/>
            <person name="Binneck E."/>
            <person name="de Melo N.F."/>
            <person name="da Silva R.H."/>
            <person name="de Melo A.L.T.M."/>
            <person name="Pandolfi V."/>
            <person name="Bustamante F.O."/>
            <person name="Brasileiro-Vidal A.C."/>
            <person name="Benko-Iseppon A.M."/>
        </authorList>
    </citation>
    <scope>NUCLEOTIDE SEQUENCE [LARGE SCALE GENOMIC DNA]</scope>
    <source>
        <tissue evidence="1">Leaves</tissue>
    </source>
</reference>
<evidence type="ECO:0000313" key="2">
    <source>
        <dbReference type="Proteomes" id="UP001341840"/>
    </source>
</evidence>
<keyword evidence="2" id="KW-1185">Reference proteome</keyword>
<protein>
    <submittedName>
        <fullName evidence="1">Uncharacterized protein</fullName>
    </submittedName>
</protein>
<proteinExistence type="predicted"/>